<evidence type="ECO:0000313" key="2">
    <source>
        <dbReference type="Proteomes" id="UP001243009"/>
    </source>
</evidence>
<evidence type="ECO:0000313" key="1">
    <source>
        <dbReference type="EMBL" id="MDO9714605.1"/>
    </source>
</evidence>
<reference evidence="1 2" key="1">
    <citation type="submission" date="2023-08" db="EMBL/GenBank/DDBJ databases">
        <title>The draft genome sequence of Paracraurococcus sp. LOR1-02.</title>
        <authorList>
            <person name="Kingkaew E."/>
            <person name="Tanasupawat S."/>
        </authorList>
    </citation>
    <scope>NUCLEOTIDE SEQUENCE [LARGE SCALE GENOMIC DNA]</scope>
    <source>
        <strain evidence="1 2">LOR1-02</strain>
    </source>
</reference>
<keyword evidence="2" id="KW-1185">Reference proteome</keyword>
<dbReference type="Proteomes" id="UP001243009">
    <property type="component" value="Unassembled WGS sequence"/>
</dbReference>
<gene>
    <name evidence="1" type="ORF">Q7A36_40405</name>
</gene>
<organism evidence="1 2">
    <name type="scientific">Paracraurococcus lichenis</name>
    <dbReference type="NCBI Taxonomy" id="3064888"/>
    <lineage>
        <taxon>Bacteria</taxon>
        <taxon>Pseudomonadati</taxon>
        <taxon>Pseudomonadota</taxon>
        <taxon>Alphaproteobacteria</taxon>
        <taxon>Acetobacterales</taxon>
        <taxon>Roseomonadaceae</taxon>
        <taxon>Paracraurococcus</taxon>
    </lineage>
</organism>
<dbReference type="EMBL" id="JAUTWS010000388">
    <property type="protein sequence ID" value="MDO9714605.1"/>
    <property type="molecule type" value="Genomic_DNA"/>
</dbReference>
<dbReference type="SUPFAM" id="SSF52540">
    <property type="entry name" value="P-loop containing nucleoside triphosphate hydrolases"/>
    <property type="match status" value="1"/>
</dbReference>
<comment type="caution">
    <text evidence="1">The sequence shown here is derived from an EMBL/GenBank/DDBJ whole genome shotgun (WGS) entry which is preliminary data.</text>
</comment>
<dbReference type="InterPro" id="IPR027417">
    <property type="entry name" value="P-loop_NTPase"/>
</dbReference>
<feature type="non-terminal residue" evidence="1">
    <location>
        <position position="127"/>
    </location>
</feature>
<dbReference type="RefSeq" id="WP_305109425.1">
    <property type="nucleotide sequence ID" value="NZ_JAUTWS010000388.1"/>
</dbReference>
<proteinExistence type="predicted"/>
<name>A0ABT9EEX9_9PROT</name>
<sequence length="127" mass="13170">MVGKEEANEAAAPTLRGLMRRALRPPVEVVELPTLAPLRQGRAWHPERDPALPPLVDLAGRPKVLLLVGPGGAGKTTAANWLCSGLDAAGLLLSQNGALVAATDPGVVGLAQYLPPRALHQPATRTA</sequence>
<protein>
    <submittedName>
        <fullName evidence="1">Uncharacterized protein</fullName>
    </submittedName>
</protein>
<accession>A0ABT9EEX9</accession>